<protein>
    <submittedName>
        <fullName evidence="1">Uncharacterized protein</fullName>
    </submittedName>
</protein>
<comment type="caution">
    <text evidence="1">The sequence shown here is derived from an EMBL/GenBank/DDBJ whole genome shotgun (WGS) entry which is preliminary data.</text>
</comment>
<proteinExistence type="predicted"/>
<gene>
    <name evidence="1" type="ORF">XmelCFBP4644_10465</name>
</gene>
<dbReference type="EMBL" id="MDEH01000004">
    <property type="protein sequence ID" value="PPU73145.1"/>
    <property type="molecule type" value="Genomic_DNA"/>
</dbReference>
<dbReference type="AlphaFoldDB" id="A0A2S7DH46"/>
<organism evidence="1 2">
    <name type="scientific">Xanthomonas melonis</name>
    <dbReference type="NCBI Taxonomy" id="56456"/>
    <lineage>
        <taxon>Bacteria</taxon>
        <taxon>Pseudomonadati</taxon>
        <taxon>Pseudomonadota</taxon>
        <taxon>Gammaproteobacteria</taxon>
        <taxon>Lysobacterales</taxon>
        <taxon>Lysobacteraceae</taxon>
        <taxon>Xanthomonas</taxon>
    </lineage>
</organism>
<evidence type="ECO:0000313" key="1">
    <source>
        <dbReference type="EMBL" id="PPU73145.1"/>
    </source>
</evidence>
<evidence type="ECO:0000313" key="2">
    <source>
        <dbReference type="Proteomes" id="UP000239865"/>
    </source>
</evidence>
<dbReference type="OrthoDB" id="6008032at2"/>
<dbReference type="Proteomes" id="UP000239865">
    <property type="component" value="Unassembled WGS sequence"/>
</dbReference>
<sequence length="101" mass="10570">MTLLASPTGADQRIDAAPAAALQSAALAAAHAERIAQSDAAKPLLRRVRLPAALERLELAAREEVKALINPRRDCSEDALLFATVAWDLGLDGDAVSASAR</sequence>
<reference evidence="1 2" key="1">
    <citation type="submission" date="2016-08" db="EMBL/GenBank/DDBJ databases">
        <authorList>
            <person name="Seilhamer J.J."/>
        </authorList>
    </citation>
    <scope>NUCLEOTIDE SEQUENCE [LARGE SCALE GENOMIC DNA]</scope>
    <source>
        <strain evidence="1 2">CFBP4644</strain>
    </source>
</reference>
<dbReference type="RefSeq" id="WP_104587191.1">
    <property type="nucleotide sequence ID" value="NZ_JAJGQH010000001.1"/>
</dbReference>
<name>A0A2S7DH46_9XANT</name>
<accession>A0A2S7DH46</accession>